<evidence type="ECO:0000259" key="26">
    <source>
        <dbReference type="PROSITE" id="PS50011"/>
    </source>
</evidence>
<keyword evidence="6" id="KW-1017">Isopeptide bond</keyword>
<evidence type="ECO:0000259" key="27">
    <source>
        <dbReference type="PROSITE" id="PS50017"/>
    </source>
</evidence>
<dbReference type="GO" id="GO:0005886">
    <property type="term" value="C:plasma membrane"/>
    <property type="evidence" value="ECO:0007669"/>
    <property type="project" value="UniProtKB-SubCell"/>
</dbReference>
<evidence type="ECO:0000256" key="14">
    <source>
        <dbReference type="ARBA" id="ARBA00022777"/>
    </source>
</evidence>
<keyword evidence="17" id="KW-0472">Membrane</keyword>
<keyword evidence="9" id="KW-0945">Host-virus interaction</keyword>
<dbReference type="PRINTS" id="PR00109">
    <property type="entry name" value="TYRKINASE"/>
</dbReference>
<evidence type="ECO:0000256" key="11">
    <source>
        <dbReference type="ARBA" id="ARBA00022679"/>
    </source>
</evidence>
<keyword evidence="29" id="KW-1185">Reference proteome</keyword>
<evidence type="ECO:0000256" key="16">
    <source>
        <dbReference type="ARBA" id="ARBA00022843"/>
    </source>
</evidence>
<keyword evidence="15" id="KW-0067">ATP-binding</keyword>
<dbReference type="Gene3D" id="1.10.533.10">
    <property type="entry name" value="Death Domain, Fas"/>
    <property type="match status" value="1"/>
</dbReference>
<evidence type="ECO:0000256" key="5">
    <source>
        <dbReference type="ARBA" id="ARBA00022490"/>
    </source>
</evidence>
<dbReference type="GO" id="GO:0046330">
    <property type="term" value="P:positive regulation of JNK cascade"/>
    <property type="evidence" value="ECO:0007669"/>
    <property type="project" value="UniProtKB-ARBA"/>
</dbReference>
<evidence type="ECO:0000313" key="29">
    <source>
        <dbReference type="Proteomes" id="UP000010552"/>
    </source>
</evidence>
<reference evidence="29" key="1">
    <citation type="journal article" date="2013" name="Science">
        <title>Comparative analysis of bat genomes provides insight into the evolution of flight and immunity.</title>
        <authorList>
            <person name="Zhang G."/>
            <person name="Cowled C."/>
            <person name="Shi Z."/>
            <person name="Huang Z."/>
            <person name="Bishop-Lilly K.A."/>
            <person name="Fang X."/>
            <person name="Wynne J.W."/>
            <person name="Xiong Z."/>
            <person name="Baker M.L."/>
            <person name="Zhao W."/>
            <person name="Tachedjian M."/>
            <person name="Zhu Y."/>
            <person name="Zhou P."/>
            <person name="Jiang X."/>
            <person name="Ng J."/>
            <person name="Yang L."/>
            <person name="Wu L."/>
            <person name="Xiao J."/>
            <person name="Feng Y."/>
            <person name="Chen Y."/>
            <person name="Sun X."/>
            <person name="Zhang Y."/>
            <person name="Marsh G.A."/>
            <person name="Crameri G."/>
            <person name="Broder C.C."/>
            <person name="Frey K.G."/>
            <person name="Wang L.F."/>
            <person name="Wang J."/>
        </authorList>
    </citation>
    <scope>NUCLEOTIDE SEQUENCE [LARGE SCALE GENOMIC DNA]</scope>
</reference>
<keyword evidence="28" id="KW-0675">Receptor</keyword>
<proteinExistence type="predicted"/>
<sequence>MSLDDIKMKSSDFLEKEHLDSGGFGKVSLCLHRSHGLVILKKVYTGPKRTEYNESLLEEGKMMHKLRHQRVVKLLGIIIEEGNYSLVMEYMEKGNLMHVLKTESSIPLSVKGRIIMETIEGMRYLHGKNVIHKDLKPENILVDDDFHIKIADLGVASFKTWSKLTKEEDNKQRKVNSSSKKNGGTLYYMAPEHLNDINARPSEKSDVYSFAIVLWAIFAHKEPYENAICEQQLIMCIKSGNRPDVEDIIENCPKEIINIMKQCWEANPEVRPTFAATEQPSSLHSSQGLRIGPVEESWFAPSPEHQQEENELSLQSKLQEEANYHLFGSRMDGQTKQQPRQNVAYNREEERRRRVSHDPFAQPKPYENVQNPRIKGLASSSATSHDESVKCSIYNSAGIQIGDNNYMEVGERSSLLLDSTYTNSKEESISKYLDIFGNTTSLTDKHLDPVRENLGRSWKICARKLGFSESQIDEIDHDYERDGLKEKVYQMLQKWLMREGNKGATVGKLTYALYQCSRTDLLNALVYISQN</sequence>
<keyword evidence="18" id="KW-0395">Inflammatory response</keyword>
<evidence type="ECO:0000256" key="7">
    <source>
        <dbReference type="ARBA" id="ARBA00022527"/>
    </source>
</evidence>
<evidence type="ECO:0000256" key="17">
    <source>
        <dbReference type="ARBA" id="ARBA00023136"/>
    </source>
</evidence>
<gene>
    <name evidence="28" type="ORF">PAL_GLEAN10016511</name>
</gene>
<dbReference type="FunCoup" id="L5KV12">
    <property type="interactions" value="1881"/>
</dbReference>
<evidence type="ECO:0000256" key="10">
    <source>
        <dbReference type="ARBA" id="ARBA00022590"/>
    </source>
</evidence>
<dbReference type="GO" id="GO:0004706">
    <property type="term" value="F:JUN kinase kinase kinase activity"/>
    <property type="evidence" value="ECO:0007669"/>
    <property type="project" value="TreeGrafter"/>
</dbReference>
<dbReference type="GO" id="GO:0006954">
    <property type="term" value="P:inflammatory response"/>
    <property type="evidence" value="ECO:0007669"/>
    <property type="project" value="UniProtKB-KW"/>
</dbReference>
<dbReference type="SMART" id="SM00005">
    <property type="entry name" value="DEATH"/>
    <property type="match status" value="1"/>
</dbReference>
<dbReference type="PROSITE" id="PS00108">
    <property type="entry name" value="PROTEIN_KINASE_ST"/>
    <property type="match status" value="1"/>
</dbReference>
<organism evidence="28 29">
    <name type="scientific">Pteropus alecto</name>
    <name type="common">Black flying fox</name>
    <dbReference type="NCBI Taxonomy" id="9402"/>
    <lineage>
        <taxon>Eukaryota</taxon>
        <taxon>Metazoa</taxon>
        <taxon>Chordata</taxon>
        <taxon>Craniata</taxon>
        <taxon>Vertebrata</taxon>
        <taxon>Euteleostomi</taxon>
        <taxon>Mammalia</taxon>
        <taxon>Eutheria</taxon>
        <taxon>Laurasiatheria</taxon>
        <taxon>Chiroptera</taxon>
        <taxon>Yinpterochiroptera</taxon>
        <taxon>Pteropodoidea</taxon>
        <taxon>Pteropodidae</taxon>
        <taxon>Pteropodinae</taxon>
        <taxon>Pteropus</taxon>
    </lineage>
</organism>
<evidence type="ECO:0000256" key="22">
    <source>
        <dbReference type="ARBA" id="ARBA00071068"/>
    </source>
</evidence>
<dbReference type="InParanoid" id="L5KV12"/>
<dbReference type="InterPro" id="IPR000488">
    <property type="entry name" value="Death_dom"/>
</dbReference>
<dbReference type="GO" id="GO:0060544">
    <property type="term" value="P:regulation of necroptotic process"/>
    <property type="evidence" value="ECO:0007669"/>
    <property type="project" value="UniProtKB-ARBA"/>
</dbReference>
<dbReference type="GO" id="GO:0097343">
    <property type="term" value="P:ripoptosome assembly"/>
    <property type="evidence" value="ECO:0007669"/>
    <property type="project" value="UniProtKB-ARBA"/>
</dbReference>
<dbReference type="PANTHER" id="PTHR44329">
    <property type="entry name" value="SERINE/THREONINE-PROTEIN KINASE TNNI3K-RELATED"/>
    <property type="match status" value="1"/>
</dbReference>
<dbReference type="GO" id="GO:0042327">
    <property type="term" value="P:positive regulation of phosphorylation"/>
    <property type="evidence" value="ECO:0007669"/>
    <property type="project" value="UniProtKB-ARBA"/>
</dbReference>
<dbReference type="Pfam" id="PF12721">
    <property type="entry name" value="RHIM"/>
    <property type="match status" value="1"/>
</dbReference>
<dbReference type="FunFam" id="1.10.510.10:FF:000472">
    <property type="entry name" value="Receptor interacting serine/threonine kinase 1"/>
    <property type="match status" value="1"/>
</dbReference>
<comment type="catalytic activity">
    <reaction evidence="19">
        <text>L-threonyl-[protein] + ATP = O-phospho-L-threonyl-[protein] + ADP + H(+)</text>
        <dbReference type="Rhea" id="RHEA:46608"/>
        <dbReference type="Rhea" id="RHEA-COMP:11060"/>
        <dbReference type="Rhea" id="RHEA-COMP:11605"/>
        <dbReference type="ChEBI" id="CHEBI:15378"/>
        <dbReference type="ChEBI" id="CHEBI:30013"/>
        <dbReference type="ChEBI" id="CHEBI:30616"/>
        <dbReference type="ChEBI" id="CHEBI:61977"/>
        <dbReference type="ChEBI" id="CHEBI:456216"/>
        <dbReference type="EC" id="2.7.11.1"/>
    </reaction>
</comment>
<dbReference type="EMBL" id="KB030554">
    <property type="protein sequence ID" value="ELK15025.1"/>
    <property type="molecule type" value="Genomic_DNA"/>
</dbReference>
<evidence type="ECO:0000256" key="20">
    <source>
        <dbReference type="ARBA" id="ARBA00048679"/>
    </source>
</evidence>
<dbReference type="GO" id="GO:0042803">
    <property type="term" value="F:protein homodimerization activity"/>
    <property type="evidence" value="ECO:0007669"/>
    <property type="project" value="UniProtKB-ARBA"/>
</dbReference>
<evidence type="ECO:0000256" key="6">
    <source>
        <dbReference type="ARBA" id="ARBA00022499"/>
    </source>
</evidence>
<keyword evidence="13" id="KW-0547">Nucleotide-binding</keyword>
<evidence type="ECO:0000313" key="28">
    <source>
        <dbReference type="EMBL" id="ELK15025.1"/>
    </source>
</evidence>
<keyword evidence="5" id="KW-0963">Cytoplasm</keyword>
<dbReference type="Gene3D" id="1.10.510.10">
    <property type="entry name" value="Transferase(Phosphotransferase) domain 1"/>
    <property type="match status" value="1"/>
</dbReference>
<comment type="subunit">
    <text evidence="21">(Microbial infection) Interacts with Murid herpesvirus 1 protein RIR1.</text>
</comment>
<dbReference type="PROSITE" id="PS50011">
    <property type="entry name" value="PROTEIN_KINASE_DOM"/>
    <property type="match status" value="1"/>
</dbReference>
<dbReference type="InterPro" id="IPR051681">
    <property type="entry name" value="Ser/Thr_Kinases-Pseudokinases"/>
</dbReference>
<evidence type="ECO:0000256" key="25">
    <source>
        <dbReference type="SAM" id="MobiDB-lite"/>
    </source>
</evidence>
<dbReference type="GO" id="GO:2000377">
    <property type="term" value="P:regulation of reactive oxygen species metabolic process"/>
    <property type="evidence" value="ECO:0007669"/>
    <property type="project" value="UniProtKB-ARBA"/>
</dbReference>
<evidence type="ECO:0000256" key="3">
    <source>
        <dbReference type="ARBA" id="ARBA00012513"/>
    </source>
</evidence>
<name>L5KV12_PTEAL</name>
<dbReference type="GO" id="GO:2001238">
    <property type="term" value="P:positive regulation of extrinsic apoptotic signaling pathway"/>
    <property type="evidence" value="ECO:0007669"/>
    <property type="project" value="UniProtKB-ARBA"/>
</dbReference>
<evidence type="ECO:0000256" key="8">
    <source>
        <dbReference type="ARBA" id="ARBA00022553"/>
    </source>
</evidence>
<dbReference type="Pfam" id="PF00531">
    <property type="entry name" value="Death"/>
    <property type="match status" value="1"/>
</dbReference>
<dbReference type="GO" id="GO:0050729">
    <property type="term" value="P:positive regulation of inflammatory response"/>
    <property type="evidence" value="ECO:0007669"/>
    <property type="project" value="UniProtKB-ARBA"/>
</dbReference>
<dbReference type="InterPro" id="IPR025735">
    <property type="entry name" value="RHIM"/>
</dbReference>
<evidence type="ECO:0000256" key="19">
    <source>
        <dbReference type="ARBA" id="ARBA00047899"/>
    </source>
</evidence>
<evidence type="ECO:0000256" key="4">
    <source>
        <dbReference type="ARBA" id="ARBA00022475"/>
    </source>
</evidence>
<evidence type="ECO:0000256" key="18">
    <source>
        <dbReference type="ARBA" id="ARBA00023198"/>
    </source>
</evidence>
<evidence type="ECO:0000256" key="2">
    <source>
        <dbReference type="ARBA" id="ARBA00004496"/>
    </source>
</evidence>
<dbReference type="InterPro" id="IPR011029">
    <property type="entry name" value="DEATH-like_dom_sf"/>
</dbReference>
<dbReference type="SUPFAM" id="SSF56112">
    <property type="entry name" value="Protein kinase-like (PK-like)"/>
    <property type="match status" value="1"/>
</dbReference>
<keyword evidence="4" id="KW-1003">Cell membrane</keyword>
<dbReference type="SMART" id="SM00220">
    <property type="entry name" value="S_TKc"/>
    <property type="match status" value="1"/>
</dbReference>
<protein>
    <recommendedName>
        <fullName evidence="22">Receptor-interacting serine/threonine-protein kinase 1</fullName>
        <ecNumber evidence="3">2.7.11.1</ecNumber>
    </recommendedName>
    <alternativeName>
        <fullName evidence="24">Cell death protein RIP</fullName>
    </alternativeName>
    <alternativeName>
        <fullName evidence="23">Receptor-interacting protein 1</fullName>
    </alternativeName>
</protein>
<evidence type="ECO:0000256" key="15">
    <source>
        <dbReference type="ARBA" id="ARBA00022840"/>
    </source>
</evidence>
<dbReference type="GO" id="GO:0070105">
    <property type="term" value="P:positive regulation of interleukin-6-mediated signaling pathway"/>
    <property type="evidence" value="ECO:0007669"/>
    <property type="project" value="UniProtKB-ARBA"/>
</dbReference>
<keyword evidence="11" id="KW-0808">Transferase</keyword>
<feature type="region of interest" description="Disordered" evidence="25">
    <location>
        <begin position="332"/>
        <end position="368"/>
    </location>
</feature>
<evidence type="ECO:0000256" key="24">
    <source>
        <dbReference type="ARBA" id="ARBA00083512"/>
    </source>
</evidence>
<dbReference type="GO" id="GO:0006979">
    <property type="term" value="P:response to oxidative stress"/>
    <property type="evidence" value="ECO:0007669"/>
    <property type="project" value="UniProtKB-ARBA"/>
</dbReference>
<accession>L5KV12</accession>
<feature type="compositionally biased region" description="Polar residues" evidence="25">
    <location>
        <begin position="332"/>
        <end position="344"/>
    </location>
</feature>
<keyword evidence="10" id="KW-1210">Necrosis</keyword>
<dbReference type="GO" id="GO:0043123">
    <property type="term" value="P:positive regulation of canonical NF-kappaB signal transduction"/>
    <property type="evidence" value="ECO:0007669"/>
    <property type="project" value="UniProtKB-ARBA"/>
</dbReference>
<dbReference type="GO" id="GO:0033209">
    <property type="term" value="P:tumor necrosis factor-mediated signaling pathway"/>
    <property type="evidence" value="ECO:0007669"/>
    <property type="project" value="UniProtKB-ARBA"/>
</dbReference>
<dbReference type="GO" id="GO:0097191">
    <property type="term" value="P:extrinsic apoptotic signaling pathway"/>
    <property type="evidence" value="ECO:0007669"/>
    <property type="project" value="UniProtKB-ARBA"/>
</dbReference>
<dbReference type="AlphaFoldDB" id="L5KV12"/>
<dbReference type="Pfam" id="PF07714">
    <property type="entry name" value="PK_Tyr_Ser-Thr"/>
    <property type="match status" value="1"/>
</dbReference>
<evidence type="ECO:0000256" key="1">
    <source>
        <dbReference type="ARBA" id="ARBA00004236"/>
    </source>
</evidence>
<evidence type="ECO:0000256" key="13">
    <source>
        <dbReference type="ARBA" id="ARBA00022741"/>
    </source>
</evidence>
<evidence type="ECO:0000256" key="9">
    <source>
        <dbReference type="ARBA" id="ARBA00022581"/>
    </source>
</evidence>
<comment type="catalytic activity">
    <reaction evidence="20">
        <text>L-seryl-[protein] + ATP = O-phospho-L-seryl-[protein] + ADP + H(+)</text>
        <dbReference type="Rhea" id="RHEA:17989"/>
        <dbReference type="Rhea" id="RHEA-COMP:9863"/>
        <dbReference type="Rhea" id="RHEA-COMP:11604"/>
        <dbReference type="ChEBI" id="CHEBI:15378"/>
        <dbReference type="ChEBI" id="CHEBI:29999"/>
        <dbReference type="ChEBI" id="CHEBI:30616"/>
        <dbReference type="ChEBI" id="CHEBI:83421"/>
        <dbReference type="ChEBI" id="CHEBI:456216"/>
        <dbReference type="EC" id="2.7.11.1"/>
    </reaction>
</comment>
<dbReference type="InterPro" id="IPR011009">
    <property type="entry name" value="Kinase-like_dom_sf"/>
</dbReference>
<dbReference type="EC" id="2.7.11.1" evidence="3"/>
<dbReference type="GO" id="GO:0005737">
    <property type="term" value="C:cytoplasm"/>
    <property type="evidence" value="ECO:0007669"/>
    <property type="project" value="UniProtKB-SubCell"/>
</dbReference>
<comment type="subcellular location">
    <subcellularLocation>
        <location evidence="1">Cell membrane</location>
    </subcellularLocation>
    <subcellularLocation>
        <location evidence="2">Cytoplasm</location>
    </subcellularLocation>
</comment>
<keyword evidence="16" id="KW-0832">Ubl conjugation</keyword>
<keyword evidence="12" id="KW-0053">Apoptosis</keyword>
<dbReference type="GO" id="GO:0005524">
    <property type="term" value="F:ATP binding"/>
    <property type="evidence" value="ECO:0007669"/>
    <property type="project" value="UniProtKB-KW"/>
</dbReference>
<dbReference type="PROSITE" id="PS50017">
    <property type="entry name" value="DEATH_DOMAIN"/>
    <property type="match status" value="1"/>
</dbReference>
<dbReference type="STRING" id="9402.L5KV12"/>
<dbReference type="GO" id="GO:2001237">
    <property type="term" value="P:negative regulation of extrinsic apoptotic signaling pathway"/>
    <property type="evidence" value="ECO:0007669"/>
    <property type="project" value="UniProtKB-ARBA"/>
</dbReference>
<dbReference type="InterPro" id="IPR000719">
    <property type="entry name" value="Prot_kinase_dom"/>
</dbReference>
<keyword evidence="8" id="KW-0597">Phosphoprotein</keyword>
<evidence type="ECO:0000256" key="21">
    <source>
        <dbReference type="ARBA" id="ARBA00062158"/>
    </source>
</evidence>
<dbReference type="InterPro" id="IPR001245">
    <property type="entry name" value="Ser-Thr/Tyr_kinase_cat_dom"/>
</dbReference>
<feature type="domain" description="Death" evidence="27">
    <location>
        <begin position="443"/>
        <end position="529"/>
    </location>
</feature>
<dbReference type="FunFam" id="1.10.533.10:FF:000052">
    <property type="entry name" value="Putative receptor-interacting serine/threonine-protein kinase 1"/>
    <property type="match status" value="1"/>
</dbReference>
<dbReference type="SUPFAM" id="SSF47986">
    <property type="entry name" value="DEATH domain"/>
    <property type="match status" value="1"/>
</dbReference>
<dbReference type="eggNOG" id="KOG0192">
    <property type="taxonomic scope" value="Eukaryota"/>
</dbReference>
<dbReference type="InterPro" id="IPR008271">
    <property type="entry name" value="Ser/Thr_kinase_AS"/>
</dbReference>
<evidence type="ECO:0000256" key="23">
    <source>
        <dbReference type="ARBA" id="ARBA00081899"/>
    </source>
</evidence>
<feature type="domain" description="Protein kinase" evidence="26">
    <location>
        <begin position="13"/>
        <end position="287"/>
    </location>
</feature>
<dbReference type="Proteomes" id="UP000010552">
    <property type="component" value="Unassembled WGS sequence"/>
</dbReference>
<keyword evidence="14 28" id="KW-0418">Kinase</keyword>
<keyword evidence="7" id="KW-0723">Serine/threonine-protein kinase</keyword>
<dbReference type="PANTHER" id="PTHR44329:SF6">
    <property type="entry name" value="RECEPTOR-INTERACTING SERINE_THREONINE-PROTEIN KINASE 1"/>
    <property type="match status" value="1"/>
</dbReference>
<evidence type="ECO:0000256" key="12">
    <source>
        <dbReference type="ARBA" id="ARBA00022703"/>
    </source>
</evidence>
<dbReference type="GO" id="GO:0097527">
    <property type="term" value="P:necroptotic signaling pathway"/>
    <property type="evidence" value="ECO:0007669"/>
    <property type="project" value="UniProtKB-ARBA"/>
</dbReference>